<evidence type="ECO:0000256" key="11">
    <source>
        <dbReference type="ARBA" id="ARBA00023204"/>
    </source>
</evidence>
<dbReference type="SUPFAM" id="SSF88723">
    <property type="entry name" value="PIN domain-like"/>
    <property type="match status" value="1"/>
</dbReference>
<evidence type="ECO:0000256" key="6">
    <source>
        <dbReference type="ARBA" id="ARBA00022763"/>
    </source>
</evidence>
<keyword evidence="10 13" id="KW-0267">Excision nuclease</keyword>
<comment type="subcellular location">
    <subcellularLocation>
        <location evidence="1 13">Nucleus</location>
    </subcellularLocation>
</comment>
<dbReference type="GO" id="GO:0046872">
    <property type="term" value="F:metal ion binding"/>
    <property type="evidence" value="ECO:0007669"/>
    <property type="project" value="UniProtKB-UniRule"/>
</dbReference>
<dbReference type="Gene3D" id="1.10.150.20">
    <property type="entry name" value="5' to 3' exonuclease, C-terminal subdomain"/>
    <property type="match status" value="1"/>
</dbReference>
<dbReference type="InterPro" id="IPR006085">
    <property type="entry name" value="XPG_DNA_repair_N"/>
</dbReference>
<proteinExistence type="inferred from homology"/>
<keyword evidence="7 13" id="KW-0228">DNA excision</keyword>
<dbReference type="Proteomes" id="UP000050640">
    <property type="component" value="Unplaced"/>
</dbReference>
<dbReference type="PANTHER" id="PTHR11081">
    <property type="entry name" value="FLAP ENDONUCLEASE FAMILY MEMBER"/>
    <property type="match status" value="1"/>
</dbReference>
<dbReference type="SMART" id="SM00484">
    <property type="entry name" value="XPGI"/>
    <property type="match status" value="1"/>
</dbReference>
<keyword evidence="12 13" id="KW-0539">Nucleus</keyword>
<dbReference type="InterPro" id="IPR036279">
    <property type="entry name" value="5-3_exonuclease_C_sf"/>
</dbReference>
<dbReference type="InterPro" id="IPR006086">
    <property type="entry name" value="XPG-I_dom"/>
</dbReference>
<dbReference type="InterPro" id="IPR006084">
    <property type="entry name" value="XPG/Rad2"/>
</dbReference>
<dbReference type="InterPro" id="IPR008918">
    <property type="entry name" value="HhH2"/>
</dbReference>
<dbReference type="SUPFAM" id="SSF47807">
    <property type="entry name" value="5' to 3' exonuclease, C-terminal subdomain"/>
    <property type="match status" value="1"/>
</dbReference>
<keyword evidence="9 13" id="KW-0460">Magnesium</keyword>
<feature type="region of interest" description="Disordered" evidence="14">
    <location>
        <begin position="585"/>
        <end position="611"/>
    </location>
</feature>
<dbReference type="CDD" id="cd09857">
    <property type="entry name" value="PIN_EXO1"/>
    <property type="match status" value="1"/>
</dbReference>
<evidence type="ECO:0000256" key="8">
    <source>
        <dbReference type="ARBA" id="ARBA00022801"/>
    </source>
</evidence>
<dbReference type="PRINTS" id="PR00853">
    <property type="entry name" value="XPGRADSUPER"/>
</dbReference>
<evidence type="ECO:0000256" key="14">
    <source>
        <dbReference type="SAM" id="MobiDB-lite"/>
    </source>
</evidence>
<feature type="region of interest" description="Disordered" evidence="14">
    <location>
        <begin position="301"/>
        <end position="333"/>
    </location>
</feature>
<dbReference type="PANTHER" id="PTHR11081:SF8">
    <property type="entry name" value="EXONUCLEASE 1"/>
    <property type="match status" value="1"/>
</dbReference>
<dbReference type="FunFam" id="3.40.50.1010:FF:000002">
    <property type="entry name" value="Exonuclease 1, putative"/>
    <property type="match status" value="1"/>
</dbReference>
<dbReference type="GO" id="GO:0006310">
    <property type="term" value="P:DNA recombination"/>
    <property type="evidence" value="ECO:0007669"/>
    <property type="project" value="TreeGrafter"/>
</dbReference>
<dbReference type="EC" id="3.1.-.-" evidence="13"/>
<keyword evidence="6 13" id="KW-0227">DNA damage</keyword>
<dbReference type="Pfam" id="PF00752">
    <property type="entry name" value="XPG_N"/>
    <property type="match status" value="1"/>
</dbReference>
<evidence type="ECO:0000259" key="15">
    <source>
        <dbReference type="SMART" id="SM00484"/>
    </source>
</evidence>
<evidence type="ECO:0000313" key="17">
    <source>
        <dbReference type="Proteomes" id="UP000050640"/>
    </source>
</evidence>
<dbReference type="GO" id="GO:0006298">
    <property type="term" value="P:mismatch repair"/>
    <property type="evidence" value="ECO:0007669"/>
    <property type="project" value="TreeGrafter"/>
</dbReference>
<evidence type="ECO:0000256" key="4">
    <source>
        <dbReference type="ARBA" id="ARBA00022722"/>
    </source>
</evidence>
<dbReference type="STRING" id="1147741.A0A0R3RJ64"/>
<dbReference type="GO" id="GO:0003677">
    <property type="term" value="F:DNA binding"/>
    <property type="evidence" value="ECO:0007669"/>
    <property type="project" value="UniProtKB-UniRule"/>
</dbReference>
<organism evidence="17 18">
    <name type="scientific">Elaeophora elaphi</name>
    <dbReference type="NCBI Taxonomy" id="1147741"/>
    <lineage>
        <taxon>Eukaryota</taxon>
        <taxon>Metazoa</taxon>
        <taxon>Ecdysozoa</taxon>
        <taxon>Nematoda</taxon>
        <taxon>Chromadorea</taxon>
        <taxon>Rhabditida</taxon>
        <taxon>Spirurina</taxon>
        <taxon>Spiruromorpha</taxon>
        <taxon>Filarioidea</taxon>
        <taxon>Onchocercidae</taxon>
        <taxon>Elaeophora</taxon>
    </lineage>
</organism>
<evidence type="ECO:0000256" key="13">
    <source>
        <dbReference type="RuleBase" id="RU910737"/>
    </source>
</evidence>
<evidence type="ECO:0000256" key="1">
    <source>
        <dbReference type="ARBA" id="ARBA00004123"/>
    </source>
</evidence>
<evidence type="ECO:0000256" key="5">
    <source>
        <dbReference type="ARBA" id="ARBA00022723"/>
    </source>
</evidence>
<sequence>MGIHNLLPFVKKACRQGNISEFAQQSIAVDVSCLLHRGLIGCADKVVQGCETDFYIRYVLKYVRALLAIGCHIILVFDGQMLPAKKETNSSRREKRDFHKQRGDLLMSQGRASEAYDCFKRSASLTPKVIESTIEAFRCMDMVDVIVAPYESDAQLTFLTKAKMAQAVVTEDSDLIAFGCEKIIFKMDPVGSCVIFDQNLLPKCLCRALAENFDFDKFRRICILSGCDYLQTGLPGVGLNKAAAFFSKTNGRNLYQVLPRLPRYLNKNSLKVTKQFINDFIRAENTFLYQIVFDPAEKRQRPLNEYPPHQQSSEDDSEFHSSSQGSNDDFSYAGSIQPPEIAIRFALGNIPGSSQTEQITLPENVPDWSIWSPNYKNAEIRQKEECGEGIRKKSSCDVLTLESSRPPPLRISNCSLTAESKILTNSLADDKDDFISSERTKGLHKKLLIETLKTNQFLTKTDQKSPPIHSIGVGKGGNGARRNWNCDRLLKEFTTTANLPTKNAANSCHVEIPVKKSRKAAENNYINHDDHANENIISITSLMEASSEAPRNTILCSKYFFNKGSKTSGLSRRLISSRAMSCVSQTESSQANSNGGQDALEEANSDMSTEK</sequence>
<evidence type="ECO:0000256" key="12">
    <source>
        <dbReference type="ARBA" id="ARBA00023242"/>
    </source>
</evidence>
<keyword evidence="5 13" id="KW-0479">Metal-binding</keyword>
<dbReference type="GO" id="GO:0035312">
    <property type="term" value="F:5'-3' DNA exonuclease activity"/>
    <property type="evidence" value="ECO:0007669"/>
    <property type="project" value="UniProtKB-UniRule"/>
</dbReference>
<feature type="compositionally biased region" description="Polar residues" evidence="14">
    <location>
        <begin position="585"/>
        <end position="596"/>
    </location>
</feature>
<feature type="domain" description="XPG-I" evidence="15">
    <location>
        <begin position="143"/>
        <end position="211"/>
    </location>
</feature>
<dbReference type="SMART" id="SM00279">
    <property type="entry name" value="HhH2"/>
    <property type="match status" value="1"/>
</dbReference>
<evidence type="ECO:0000256" key="3">
    <source>
        <dbReference type="ARBA" id="ARBA00020324"/>
    </source>
</evidence>
<comment type="function">
    <text evidence="13">5'-&gt;3' double-stranded DNA exonuclease which may also possess a cryptic 3'-&gt;5' double-stranded DNA exonuclease activity. Functions in DNA mismatch repair.</text>
</comment>
<dbReference type="FunFam" id="1.10.150.20:FF:000011">
    <property type="entry name" value="exonuclease 1"/>
    <property type="match status" value="1"/>
</dbReference>
<dbReference type="InterPro" id="IPR044752">
    <property type="entry name" value="PIN-like_EXO1"/>
</dbReference>
<keyword evidence="17" id="KW-1185">Reference proteome</keyword>
<comment type="similarity">
    <text evidence="2 13">Belongs to the XPG/RAD2 endonuclease family. EXO1 subfamily.</text>
</comment>
<reference evidence="18" key="1">
    <citation type="submission" date="2017-02" db="UniProtKB">
        <authorList>
            <consortium name="WormBaseParasite"/>
        </authorList>
    </citation>
    <scope>IDENTIFICATION</scope>
</reference>
<dbReference type="SMART" id="SM00485">
    <property type="entry name" value="XPGN"/>
    <property type="match status" value="1"/>
</dbReference>
<evidence type="ECO:0000256" key="9">
    <source>
        <dbReference type="ARBA" id="ARBA00022842"/>
    </source>
</evidence>
<comment type="cofactor">
    <cofactor evidence="13">
        <name>Mg(2+)</name>
        <dbReference type="ChEBI" id="CHEBI:18420"/>
    </cofactor>
    <text evidence="13">Binds 2 magnesium ions per subunit. They probably participate in the reaction catalyzed by the enzyme. May bind an additional third magnesium ion after substrate binding.</text>
</comment>
<keyword evidence="13" id="KW-0269">Exonuclease</keyword>
<name>A0A0R3RJ64_9BILA</name>
<protein>
    <recommendedName>
        <fullName evidence="3 13">Exonuclease 1</fullName>
        <ecNumber evidence="13">3.1.-.-</ecNumber>
    </recommendedName>
</protein>
<dbReference type="GO" id="GO:0017108">
    <property type="term" value="F:5'-flap endonuclease activity"/>
    <property type="evidence" value="ECO:0007669"/>
    <property type="project" value="TreeGrafter"/>
</dbReference>
<evidence type="ECO:0000256" key="7">
    <source>
        <dbReference type="ARBA" id="ARBA00022769"/>
    </source>
</evidence>
<evidence type="ECO:0000256" key="2">
    <source>
        <dbReference type="ARBA" id="ARBA00010563"/>
    </source>
</evidence>
<keyword evidence="8 13" id="KW-0378">Hydrolase</keyword>
<dbReference type="InterPro" id="IPR029060">
    <property type="entry name" value="PIN-like_dom_sf"/>
</dbReference>
<evidence type="ECO:0000256" key="10">
    <source>
        <dbReference type="ARBA" id="ARBA00022881"/>
    </source>
</evidence>
<dbReference type="Pfam" id="PF00867">
    <property type="entry name" value="XPG_I"/>
    <property type="match status" value="1"/>
</dbReference>
<evidence type="ECO:0000259" key="16">
    <source>
        <dbReference type="SMART" id="SM00485"/>
    </source>
</evidence>
<accession>A0A0R3RJ64</accession>
<feature type="domain" description="XPG N-terminal" evidence="16">
    <location>
        <begin position="1"/>
        <end position="99"/>
    </location>
</feature>
<keyword evidence="13" id="KW-0238">DNA-binding</keyword>
<evidence type="ECO:0000313" key="18">
    <source>
        <dbReference type="WBParaSite" id="EEL_0000152201-mRNA-1"/>
    </source>
</evidence>
<keyword evidence="4 13" id="KW-0540">Nuclease</keyword>
<dbReference type="WBParaSite" id="EEL_0000152201-mRNA-1">
    <property type="protein sequence ID" value="EEL_0000152201-mRNA-1"/>
    <property type="gene ID" value="EEL_0000152201"/>
</dbReference>
<keyword evidence="11 13" id="KW-0234">DNA repair</keyword>
<dbReference type="GO" id="GO:0005634">
    <property type="term" value="C:nucleus"/>
    <property type="evidence" value="ECO:0007669"/>
    <property type="project" value="UniProtKB-SubCell"/>
</dbReference>
<dbReference type="Gene3D" id="3.40.50.1010">
    <property type="entry name" value="5'-nuclease"/>
    <property type="match status" value="1"/>
</dbReference>
<dbReference type="AlphaFoldDB" id="A0A0R3RJ64"/>